<evidence type="ECO:0000313" key="2">
    <source>
        <dbReference type="EMBL" id="EFJ04561.1"/>
    </source>
</evidence>
<dbReference type="InParanoid" id="D8TFK0"/>
<keyword evidence="3" id="KW-1185">Reference proteome</keyword>
<sequence>LLEFYEQHVKNVQEIRNYKLDSYIILPVVASVAFLDFQTMKSMTSPSPELISPLRTATITHLLQVFNLNSDIKITKSKHTTTETENQQNKRKRRKARERLEVLMKETEKLHHNEDNQASEGVIRNAIHSQKTPIQETCEMEIETTQQEVNHEHHSSQIATTDDIAKGLVSSIIQKDKENEIENEDDKETSDESDTDSVSNKTMINLSQEKLRHMGIDKAIEIRNIDESASMLLFAGYTLNSYGLRMNTGRVAGNRLRVDMTDFTGTETITVWMYSDVAEKISQQFARGKWIKLFGFEVVPIVPKYDRGTWRYSLKITTSTIIEEFNHEPPQLNLLVPTMSIAEFSKLHKGRESVGSVEAVMIKATQLLHNSAEIIIADNADAEGSLSVKFFESSMDIFREMLTEFLTGIAPNRCFINLHIQVSKCFWDDNSHTSGKQF</sequence>
<gene>
    <name evidence="2" type="ORF">SELMODRAFT_432293</name>
</gene>
<feature type="region of interest" description="Disordered" evidence="1">
    <location>
        <begin position="174"/>
        <end position="201"/>
    </location>
</feature>
<accession>D8TFK0</accession>
<dbReference type="InterPro" id="IPR012340">
    <property type="entry name" value="NA-bd_OB-fold"/>
</dbReference>
<feature type="compositionally biased region" description="Acidic residues" evidence="1">
    <location>
        <begin position="181"/>
        <end position="195"/>
    </location>
</feature>
<dbReference type="Gene3D" id="2.40.50.140">
    <property type="entry name" value="Nucleic acid-binding proteins"/>
    <property type="match status" value="1"/>
</dbReference>
<name>D8TFK0_SELML</name>
<dbReference type="Gramene" id="EFJ04561">
    <property type="protein sequence ID" value="EFJ04561"/>
    <property type="gene ID" value="SELMODRAFT_432293"/>
</dbReference>
<feature type="non-terminal residue" evidence="2">
    <location>
        <position position="1"/>
    </location>
</feature>
<dbReference type="HOGENOM" id="CLU_626412_0_0_1"/>
<evidence type="ECO:0000313" key="3">
    <source>
        <dbReference type="Proteomes" id="UP000001514"/>
    </source>
</evidence>
<evidence type="ECO:0000256" key="1">
    <source>
        <dbReference type="SAM" id="MobiDB-lite"/>
    </source>
</evidence>
<dbReference type="Proteomes" id="UP000001514">
    <property type="component" value="Unassembled WGS sequence"/>
</dbReference>
<dbReference type="EMBL" id="GL377802">
    <property type="protein sequence ID" value="EFJ04561.1"/>
    <property type="molecule type" value="Genomic_DNA"/>
</dbReference>
<proteinExistence type="predicted"/>
<feature type="region of interest" description="Disordered" evidence="1">
    <location>
        <begin position="77"/>
        <end position="96"/>
    </location>
</feature>
<organism evidence="3">
    <name type="scientific">Selaginella moellendorffii</name>
    <name type="common">Spikemoss</name>
    <dbReference type="NCBI Taxonomy" id="88036"/>
    <lineage>
        <taxon>Eukaryota</taxon>
        <taxon>Viridiplantae</taxon>
        <taxon>Streptophyta</taxon>
        <taxon>Embryophyta</taxon>
        <taxon>Tracheophyta</taxon>
        <taxon>Lycopodiopsida</taxon>
        <taxon>Selaginellales</taxon>
        <taxon>Selaginellaceae</taxon>
        <taxon>Selaginella</taxon>
    </lineage>
</organism>
<dbReference type="KEGG" id="smo:SELMODRAFT_432293"/>
<protein>
    <submittedName>
        <fullName evidence="2">Uncharacterized protein</fullName>
    </submittedName>
</protein>
<reference evidence="2 3" key="1">
    <citation type="journal article" date="2011" name="Science">
        <title>The Selaginella genome identifies genetic changes associated with the evolution of vascular plants.</title>
        <authorList>
            <person name="Banks J.A."/>
            <person name="Nishiyama T."/>
            <person name="Hasebe M."/>
            <person name="Bowman J.L."/>
            <person name="Gribskov M."/>
            <person name="dePamphilis C."/>
            <person name="Albert V.A."/>
            <person name="Aono N."/>
            <person name="Aoyama T."/>
            <person name="Ambrose B.A."/>
            <person name="Ashton N.W."/>
            <person name="Axtell M.J."/>
            <person name="Barker E."/>
            <person name="Barker M.S."/>
            <person name="Bennetzen J.L."/>
            <person name="Bonawitz N.D."/>
            <person name="Chapple C."/>
            <person name="Cheng C."/>
            <person name="Correa L.G."/>
            <person name="Dacre M."/>
            <person name="DeBarry J."/>
            <person name="Dreyer I."/>
            <person name="Elias M."/>
            <person name="Engstrom E.M."/>
            <person name="Estelle M."/>
            <person name="Feng L."/>
            <person name="Finet C."/>
            <person name="Floyd S.K."/>
            <person name="Frommer W.B."/>
            <person name="Fujita T."/>
            <person name="Gramzow L."/>
            <person name="Gutensohn M."/>
            <person name="Harholt J."/>
            <person name="Hattori M."/>
            <person name="Heyl A."/>
            <person name="Hirai T."/>
            <person name="Hiwatashi Y."/>
            <person name="Ishikawa M."/>
            <person name="Iwata M."/>
            <person name="Karol K.G."/>
            <person name="Koehler B."/>
            <person name="Kolukisaoglu U."/>
            <person name="Kubo M."/>
            <person name="Kurata T."/>
            <person name="Lalonde S."/>
            <person name="Li K."/>
            <person name="Li Y."/>
            <person name="Litt A."/>
            <person name="Lyons E."/>
            <person name="Manning G."/>
            <person name="Maruyama T."/>
            <person name="Michael T.P."/>
            <person name="Mikami K."/>
            <person name="Miyazaki S."/>
            <person name="Morinaga S."/>
            <person name="Murata T."/>
            <person name="Mueller-Roeber B."/>
            <person name="Nelson D.R."/>
            <person name="Obara M."/>
            <person name="Oguri Y."/>
            <person name="Olmstead R.G."/>
            <person name="Onodera N."/>
            <person name="Petersen B.L."/>
            <person name="Pils B."/>
            <person name="Prigge M."/>
            <person name="Rensing S.A."/>
            <person name="Riano-Pachon D.M."/>
            <person name="Roberts A.W."/>
            <person name="Sato Y."/>
            <person name="Scheller H.V."/>
            <person name="Schulz B."/>
            <person name="Schulz C."/>
            <person name="Shakirov E.V."/>
            <person name="Shibagaki N."/>
            <person name="Shinohara N."/>
            <person name="Shippen D.E."/>
            <person name="Soerensen I."/>
            <person name="Sotooka R."/>
            <person name="Sugimoto N."/>
            <person name="Sugita M."/>
            <person name="Sumikawa N."/>
            <person name="Tanurdzic M."/>
            <person name="Theissen G."/>
            <person name="Ulvskov P."/>
            <person name="Wakazuki S."/>
            <person name="Weng J.K."/>
            <person name="Willats W.W."/>
            <person name="Wipf D."/>
            <person name="Wolf P.G."/>
            <person name="Yang L."/>
            <person name="Zimmer A.D."/>
            <person name="Zhu Q."/>
            <person name="Mitros T."/>
            <person name="Hellsten U."/>
            <person name="Loque D."/>
            <person name="Otillar R."/>
            <person name="Salamov A."/>
            <person name="Schmutz J."/>
            <person name="Shapiro H."/>
            <person name="Lindquist E."/>
            <person name="Lucas S."/>
            <person name="Rokhsar D."/>
            <person name="Grigoriev I.V."/>
        </authorList>
    </citation>
    <scope>NUCLEOTIDE SEQUENCE [LARGE SCALE GENOMIC DNA]</scope>
</reference>
<dbReference type="AlphaFoldDB" id="D8TFK0"/>